<dbReference type="EMBL" id="LT985188">
    <property type="protein sequence ID" value="SPD85847.1"/>
    <property type="molecule type" value="Genomic_DNA"/>
</dbReference>
<protein>
    <recommendedName>
        <fullName evidence="1">Helix-turn-helix domain-containing protein</fullName>
    </recommendedName>
</protein>
<dbReference type="KEGG" id="mgg:MPLG2_0811"/>
<dbReference type="AlphaFoldDB" id="A0A2N9JCJ0"/>
<dbReference type="NCBIfam" id="TIGR01764">
    <property type="entry name" value="excise"/>
    <property type="match status" value="1"/>
</dbReference>
<organism evidence="2 3">
    <name type="scientific">Micropruina glycogenica</name>
    <dbReference type="NCBI Taxonomy" id="75385"/>
    <lineage>
        <taxon>Bacteria</taxon>
        <taxon>Bacillati</taxon>
        <taxon>Actinomycetota</taxon>
        <taxon>Actinomycetes</taxon>
        <taxon>Propionibacteriales</taxon>
        <taxon>Nocardioidaceae</taxon>
        <taxon>Micropruina</taxon>
    </lineage>
</organism>
<evidence type="ECO:0000313" key="2">
    <source>
        <dbReference type="EMBL" id="SPD85847.1"/>
    </source>
</evidence>
<dbReference type="GO" id="GO:0003677">
    <property type="term" value="F:DNA binding"/>
    <property type="evidence" value="ECO:0007669"/>
    <property type="project" value="InterPro"/>
</dbReference>
<dbReference type="RefSeq" id="WP_105184985.1">
    <property type="nucleotide sequence ID" value="NZ_BAAAGO010000041.1"/>
</dbReference>
<evidence type="ECO:0000313" key="3">
    <source>
        <dbReference type="Proteomes" id="UP000238164"/>
    </source>
</evidence>
<sequence>MSSTRETAGSQRPRGWLSLRQAATIYGVSVDTLRRRITVGKLPARRFGPRLIRVQASDVEALLRPIPTIGTIHARHSA</sequence>
<dbReference type="Pfam" id="PF12728">
    <property type="entry name" value="HTH_17"/>
    <property type="match status" value="1"/>
</dbReference>
<dbReference type="InterPro" id="IPR010093">
    <property type="entry name" value="SinI_DNA-bd"/>
</dbReference>
<gene>
    <name evidence="2" type="ORF">MPLG2_0811</name>
</gene>
<proteinExistence type="predicted"/>
<dbReference type="SUPFAM" id="SSF46955">
    <property type="entry name" value="Putative DNA-binding domain"/>
    <property type="match status" value="1"/>
</dbReference>
<name>A0A2N9JCJ0_9ACTN</name>
<dbReference type="InterPro" id="IPR009061">
    <property type="entry name" value="DNA-bd_dom_put_sf"/>
</dbReference>
<dbReference type="Proteomes" id="UP000238164">
    <property type="component" value="Chromosome 1"/>
</dbReference>
<reference evidence="2 3" key="1">
    <citation type="submission" date="2018-02" db="EMBL/GenBank/DDBJ databases">
        <authorList>
            <person name="Cohen D.B."/>
            <person name="Kent A.D."/>
        </authorList>
    </citation>
    <scope>NUCLEOTIDE SEQUENCE [LARGE SCALE GENOMIC DNA]</scope>
    <source>
        <strain evidence="2">1</strain>
    </source>
</reference>
<dbReference type="OrthoDB" id="4870800at2"/>
<keyword evidence="3" id="KW-1185">Reference proteome</keyword>
<accession>A0A2N9JCJ0</accession>
<evidence type="ECO:0000259" key="1">
    <source>
        <dbReference type="Pfam" id="PF12728"/>
    </source>
</evidence>
<feature type="domain" description="Helix-turn-helix" evidence="1">
    <location>
        <begin position="16"/>
        <end position="64"/>
    </location>
</feature>
<dbReference type="InterPro" id="IPR041657">
    <property type="entry name" value="HTH_17"/>
</dbReference>